<dbReference type="PANTHER" id="PTHR42695:SF13">
    <property type="entry name" value="GLUTAMINE AMIDOTRANSFERASE CLASS-I FAMILY PROTEIN, EXPRESSED"/>
    <property type="match status" value="1"/>
</dbReference>
<reference evidence="7" key="1">
    <citation type="submission" date="2021-03" db="EMBL/GenBank/DDBJ databases">
        <authorList>
            <person name="Li Z."/>
            <person name="Yang C."/>
        </authorList>
    </citation>
    <scope>NUCLEOTIDE SEQUENCE</scope>
    <source>
        <strain evidence="7">Dzin_1.0</strain>
        <tissue evidence="7">Leaf</tissue>
    </source>
</reference>
<evidence type="ECO:0000313" key="8">
    <source>
        <dbReference type="Proteomes" id="UP001085076"/>
    </source>
</evidence>
<sequence length="252" mass="28465">MEMKKMYAVLLCAEDPEYVKKVHGGYFQVFKRLLGDEGEEDSNGDHEVWDSFKALAGELPKGDDEIAKYDGFVITGSSQDAHSDDLWVRELIHLLKKLNSMKKKVLGICFGHQILCRALGGKTGRGKKGWDLGVTTINLSTKYISSQTSLNTPPSLAVMECHRDEVRELPPMAEVVAWSEKTQVEMFKYGEHMMGIQGHPEYTKDIVLHLIDRLLQSNLIQAWQAEAAKLKLEAREPNQEAWKKLCKGFLKG</sequence>
<comment type="pathway">
    <text evidence="2">Secondary metabolite biosynthesis.</text>
</comment>
<name>A0A9D5D2F3_9LILI</name>
<dbReference type="PROSITE" id="PS51273">
    <property type="entry name" value="GATASE_TYPE_1"/>
    <property type="match status" value="1"/>
</dbReference>
<dbReference type="FunFam" id="3.40.50.880:FF:000040">
    <property type="entry name" value="Gamma-glutamyl peptidase 5"/>
    <property type="match status" value="1"/>
</dbReference>
<dbReference type="GO" id="GO:0019760">
    <property type="term" value="P:glucosinolate metabolic process"/>
    <property type="evidence" value="ECO:0007669"/>
    <property type="project" value="UniProtKB-ARBA"/>
</dbReference>
<reference evidence="7" key="2">
    <citation type="journal article" date="2022" name="Hortic Res">
        <title>The genome of Dioscorea zingiberensis sheds light on the biosynthesis, origin and evolution of the medicinally important diosgenin saponins.</title>
        <authorList>
            <person name="Li Y."/>
            <person name="Tan C."/>
            <person name="Li Z."/>
            <person name="Guo J."/>
            <person name="Li S."/>
            <person name="Chen X."/>
            <person name="Wang C."/>
            <person name="Dai X."/>
            <person name="Yang H."/>
            <person name="Song W."/>
            <person name="Hou L."/>
            <person name="Xu J."/>
            <person name="Tong Z."/>
            <person name="Xu A."/>
            <person name="Yuan X."/>
            <person name="Wang W."/>
            <person name="Yang Q."/>
            <person name="Chen L."/>
            <person name="Sun Z."/>
            <person name="Wang K."/>
            <person name="Pan B."/>
            <person name="Chen J."/>
            <person name="Bao Y."/>
            <person name="Liu F."/>
            <person name="Qi X."/>
            <person name="Gang D.R."/>
            <person name="Wen J."/>
            <person name="Li J."/>
        </authorList>
    </citation>
    <scope>NUCLEOTIDE SEQUENCE</scope>
    <source>
        <strain evidence="7">Dzin_1.0</strain>
    </source>
</reference>
<evidence type="ECO:0000256" key="2">
    <source>
        <dbReference type="ARBA" id="ARBA00005179"/>
    </source>
</evidence>
<evidence type="ECO:0000259" key="6">
    <source>
        <dbReference type="Pfam" id="PF00117"/>
    </source>
</evidence>
<comment type="caution">
    <text evidence="7">The sequence shown here is derived from an EMBL/GenBank/DDBJ whole genome shotgun (WGS) entry which is preliminary data.</text>
</comment>
<proteinExistence type="inferred from homology"/>
<gene>
    <name evidence="7" type="ORF">J5N97_011110</name>
</gene>
<dbReference type="Gene3D" id="3.40.50.880">
    <property type="match status" value="1"/>
</dbReference>
<dbReference type="Proteomes" id="UP001085076">
    <property type="component" value="Miscellaneous, Linkage group lg02"/>
</dbReference>
<comment type="subcellular location">
    <subcellularLocation>
        <location evidence="1">Cytoplasm</location>
        <location evidence="1">Cytosol</location>
    </subcellularLocation>
</comment>
<dbReference type="OrthoDB" id="92161at2759"/>
<evidence type="ECO:0000256" key="1">
    <source>
        <dbReference type="ARBA" id="ARBA00004514"/>
    </source>
</evidence>
<protein>
    <recommendedName>
        <fullName evidence="6">Glutamine amidotransferase domain-containing protein</fullName>
    </recommendedName>
</protein>
<keyword evidence="4" id="KW-0963">Cytoplasm</keyword>
<dbReference type="GO" id="GO:0008233">
    <property type="term" value="F:peptidase activity"/>
    <property type="evidence" value="ECO:0007669"/>
    <property type="project" value="UniProtKB-ARBA"/>
</dbReference>
<dbReference type="CDD" id="cd01741">
    <property type="entry name" value="GATase1_1"/>
    <property type="match status" value="1"/>
</dbReference>
<evidence type="ECO:0000256" key="4">
    <source>
        <dbReference type="ARBA" id="ARBA00022490"/>
    </source>
</evidence>
<dbReference type="Pfam" id="PF00117">
    <property type="entry name" value="GATase"/>
    <property type="match status" value="1"/>
</dbReference>
<keyword evidence="8" id="KW-1185">Reference proteome</keyword>
<dbReference type="InterPro" id="IPR044992">
    <property type="entry name" value="ChyE-like"/>
</dbReference>
<dbReference type="SUPFAM" id="SSF52317">
    <property type="entry name" value="Class I glutamine amidotransferase-like"/>
    <property type="match status" value="1"/>
</dbReference>
<comment type="similarity">
    <text evidence="3">Belongs to the peptidase C26 family.</text>
</comment>
<evidence type="ECO:0000256" key="3">
    <source>
        <dbReference type="ARBA" id="ARBA00011083"/>
    </source>
</evidence>
<dbReference type="PANTHER" id="PTHR42695">
    <property type="entry name" value="GLUTAMINE AMIDOTRANSFERASE YLR126C-RELATED"/>
    <property type="match status" value="1"/>
</dbReference>
<dbReference type="InterPro" id="IPR017926">
    <property type="entry name" value="GATASE"/>
</dbReference>
<evidence type="ECO:0000313" key="7">
    <source>
        <dbReference type="EMBL" id="KAJ0982855.1"/>
    </source>
</evidence>
<dbReference type="EMBL" id="JAGGNH010000002">
    <property type="protein sequence ID" value="KAJ0982855.1"/>
    <property type="molecule type" value="Genomic_DNA"/>
</dbReference>
<dbReference type="AlphaFoldDB" id="A0A9D5D2F3"/>
<accession>A0A9D5D2F3</accession>
<feature type="domain" description="Glutamine amidotransferase" evidence="6">
    <location>
        <begin position="66"/>
        <end position="203"/>
    </location>
</feature>
<dbReference type="InterPro" id="IPR029062">
    <property type="entry name" value="Class_I_gatase-like"/>
</dbReference>
<keyword evidence="5" id="KW-0378">Hydrolase</keyword>
<evidence type="ECO:0000256" key="5">
    <source>
        <dbReference type="ARBA" id="ARBA00022801"/>
    </source>
</evidence>
<organism evidence="7 8">
    <name type="scientific">Dioscorea zingiberensis</name>
    <dbReference type="NCBI Taxonomy" id="325984"/>
    <lineage>
        <taxon>Eukaryota</taxon>
        <taxon>Viridiplantae</taxon>
        <taxon>Streptophyta</taxon>
        <taxon>Embryophyta</taxon>
        <taxon>Tracheophyta</taxon>
        <taxon>Spermatophyta</taxon>
        <taxon>Magnoliopsida</taxon>
        <taxon>Liliopsida</taxon>
        <taxon>Dioscoreales</taxon>
        <taxon>Dioscoreaceae</taxon>
        <taxon>Dioscorea</taxon>
    </lineage>
</organism>
<dbReference type="GO" id="GO:0005829">
    <property type="term" value="C:cytosol"/>
    <property type="evidence" value="ECO:0007669"/>
    <property type="project" value="UniProtKB-SubCell"/>
</dbReference>